<dbReference type="Pfam" id="PF00725">
    <property type="entry name" value="3HCDH"/>
    <property type="match status" value="1"/>
</dbReference>
<dbReference type="Proteomes" id="UP001195769">
    <property type="component" value="Unassembled WGS sequence"/>
</dbReference>
<dbReference type="Pfam" id="PF02737">
    <property type="entry name" value="3HCDH_N"/>
    <property type="match status" value="1"/>
</dbReference>
<dbReference type="PANTHER" id="PTHR48075:SF5">
    <property type="entry name" value="3-HYDROXYBUTYRYL-COA DEHYDROGENASE"/>
    <property type="match status" value="1"/>
</dbReference>
<feature type="binding site" evidence="4">
    <location>
        <position position="161"/>
    </location>
    <ligand>
        <name>NAD(+)</name>
        <dbReference type="ChEBI" id="CHEBI:57540"/>
    </ligand>
</feature>
<proteinExistence type="inferred from homology"/>
<evidence type="ECO:0000256" key="2">
    <source>
        <dbReference type="ARBA" id="ARBA00023002"/>
    </source>
</evidence>
<protein>
    <submittedName>
        <fullName evidence="7">3-hydroxyacyl-CoA dehydrogenase</fullName>
    </submittedName>
</protein>
<dbReference type="InterPro" id="IPR008927">
    <property type="entry name" value="6-PGluconate_DH-like_C_sf"/>
</dbReference>
<feature type="binding site" evidence="4">
    <location>
        <begin position="14"/>
        <end position="19"/>
    </location>
    <ligand>
        <name>NAD(+)</name>
        <dbReference type="ChEBI" id="CHEBI:57540"/>
    </ligand>
</feature>
<evidence type="ECO:0000313" key="8">
    <source>
        <dbReference type="Proteomes" id="UP001195769"/>
    </source>
</evidence>
<comment type="caution">
    <text evidence="7">The sequence shown here is derived from an EMBL/GenBank/DDBJ whole genome shotgun (WGS) entry which is preliminary data.</text>
</comment>
<dbReference type="GO" id="GO:0016616">
    <property type="term" value="F:oxidoreductase activity, acting on the CH-OH group of donors, NAD or NADP as acceptor"/>
    <property type="evidence" value="ECO:0007669"/>
    <property type="project" value="InterPro"/>
</dbReference>
<dbReference type="InterPro" id="IPR013328">
    <property type="entry name" value="6PGD_dom2"/>
</dbReference>
<dbReference type="Gene3D" id="1.10.1040.10">
    <property type="entry name" value="N-(1-d-carboxylethyl)-l-norvaline Dehydrogenase, domain 2"/>
    <property type="match status" value="1"/>
</dbReference>
<dbReference type="GO" id="GO:0006631">
    <property type="term" value="P:fatty acid metabolic process"/>
    <property type="evidence" value="ECO:0007669"/>
    <property type="project" value="InterPro"/>
</dbReference>
<dbReference type="PIRSF" id="PIRSF000105">
    <property type="entry name" value="HCDH"/>
    <property type="match status" value="1"/>
</dbReference>
<reference evidence="7" key="1">
    <citation type="journal article" date="2020" name="New Phytol.">
        <title>Comparative genomics reveals dynamic genome evolution in host specialist ectomycorrhizal fungi.</title>
        <authorList>
            <person name="Lofgren L.A."/>
            <person name="Nguyen N.H."/>
            <person name="Vilgalys R."/>
            <person name="Ruytinx J."/>
            <person name="Liao H.L."/>
            <person name="Branco S."/>
            <person name="Kuo A."/>
            <person name="LaButti K."/>
            <person name="Lipzen A."/>
            <person name="Andreopoulos W."/>
            <person name="Pangilinan J."/>
            <person name="Riley R."/>
            <person name="Hundley H."/>
            <person name="Na H."/>
            <person name="Barry K."/>
            <person name="Grigoriev I.V."/>
            <person name="Stajich J.E."/>
            <person name="Kennedy P.G."/>
        </authorList>
    </citation>
    <scope>NUCLEOTIDE SEQUENCE</scope>
    <source>
        <strain evidence="7">FC203</strain>
    </source>
</reference>
<dbReference type="Gene3D" id="3.40.50.720">
    <property type="entry name" value="NAD(P)-binding Rossmann-like Domain"/>
    <property type="match status" value="1"/>
</dbReference>
<evidence type="ECO:0000259" key="5">
    <source>
        <dbReference type="Pfam" id="PF00725"/>
    </source>
</evidence>
<feature type="binding site" evidence="4">
    <location>
        <position position="124"/>
    </location>
    <ligand>
        <name>NAD(+)</name>
        <dbReference type="ChEBI" id="CHEBI:57540"/>
    </ligand>
</feature>
<dbReference type="SUPFAM" id="SSF48179">
    <property type="entry name" value="6-phosphogluconate dehydrogenase C-terminal domain-like"/>
    <property type="match status" value="1"/>
</dbReference>
<dbReference type="InterPro" id="IPR006108">
    <property type="entry name" value="3HC_DH_C"/>
</dbReference>
<comment type="similarity">
    <text evidence="1">Belongs to the 3-hydroxyacyl-CoA dehydrogenase family.</text>
</comment>
<keyword evidence="4" id="KW-0520">NAD</keyword>
<evidence type="ECO:0000256" key="4">
    <source>
        <dbReference type="PIRSR" id="PIRSR000105-2"/>
    </source>
</evidence>
<evidence type="ECO:0000256" key="1">
    <source>
        <dbReference type="ARBA" id="ARBA00009463"/>
    </source>
</evidence>
<keyword evidence="8" id="KW-1185">Reference proteome</keyword>
<dbReference type="InterPro" id="IPR006176">
    <property type="entry name" value="3-OHacyl-CoA_DH_NAD-bd"/>
</dbReference>
<sequence>MSIPHGIKRLGVLGAGQMGTGIAFVSALHAKVPVLLHDKSAHQISKGLSLIDKLLAKDVSKGRLQASDAADARARIQTADSVEAMRDVDMVVEAVSENLDLKRAIFREFAAKIRPDAILATNTSSISITKIAGAVIPEGEPAAGEVAKAVSGRVVGLHFFNPVPVMWRVDAMYEYQKLVELISAVQTSQDTLDRSRAFAEACGKEVATSQDVPGFVSNALLMPFINEAIMCLEKGVATRDDIDKTFRLGMAHPMGPLQLGELLIGLDTCLSIQQTLYKGTSDSKYRPSVLLERMVDAQYLGKKSGRGFYEYNN</sequence>
<evidence type="ECO:0000256" key="3">
    <source>
        <dbReference type="PIRSR" id="PIRSR000105-1"/>
    </source>
</evidence>
<dbReference type="InterPro" id="IPR036291">
    <property type="entry name" value="NAD(P)-bd_dom_sf"/>
</dbReference>
<keyword evidence="2" id="KW-0560">Oxidoreductase</keyword>
<dbReference type="EMBL" id="JABBWK010000035">
    <property type="protein sequence ID" value="KAG1898944.1"/>
    <property type="molecule type" value="Genomic_DNA"/>
</dbReference>
<feature type="site" description="Important for catalytic activity" evidence="3">
    <location>
        <position position="158"/>
    </location>
</feature>
<organism evidence="7 8">
    <name type="scientific">Suillus fuscotomentosus</name>
    <dbReference type="NCBI Taxonomy" id="1912939"/>
    <lineage>
        <taxon>Eukaryota</taxon>
        <taxon>Fungi</taxon>
        <taxon>Dikarya</taxon>
        <taxon>Basidiomycota</taxon>
        <taxon>Agaricomycotina</taxon>
        <taxon>Agaricomycetes</taxon>
        <taxon>Agaricomycetidae</taxon>
        <taxon>Boletales</taxon>
        <taxon>Suillineae</taxon>
        <taxon>Suillaceae</taxon>
        <taxon>Suillus</taxon>
    </lineage>
</organism>
<feature type="domain" description="3-hydroxyacyl-CoA dehydrogenase NAD binding" evidence="6">
    <location>
        <begin position="10"/>
        <end position="211"/>
    </location>
</feature>
<dbReference type="AlphaFoldDB" id="A0AAD4E3A6"/>
<evidence type="ECO:0000313" key="7">
    <source>
        <dbReference type="EMBL" id="KAG1898944.1"/>
    </source>
</evidence>
<feature type="binding site" evidence="4">
    <location>
        <position position="97"/>
    </location>
    <ligand>
        <name>NAD(+)</name>
        <dbReference type="ChEBI" id="CHEBI:57540"/>
    </ligand>
</feature>
<dbReference type="GeneID" id="64669575"/>
<feature type="binding site" evidence="4">
    <location>
        <position position="102"/>
    </location>
    <ligand>
        <name>NAD(+)</name>
        <dbReference type="ChEBI" id="CHEBI:57540"/>
    </ligand>
</feature>
<dbReference type="RefSeq" id="XP_041224520.1">
    <property type="nucleotide sequence ID" value="XM_041375277.1"/>
</dbReference>
<feature type="domain" description="3-hydroxyacyl-CoA dehydrogenase C-terminal" evidence="5">
    <location>
        <begin position="214"/>
        <end position="311"/>
    </location>
</feature>
<dbReference type="GO" id="GO:0070403">
    <property type="term" value="F:NAD+ binding"/>
    <property type="evidence" value="ECO:0007669"/>
    <property type="project" value="InterPro"/>
</dbReference>
<dbReference type="SUPFAM" id="SSF51735">
    <property type="entry name" value="NAD(P)-binding Rossmann-fold domains"/>
    <property type="match status" value="1"/>
</dbReference>
<name>A0AAD4E3A6_9AGAM</name>
<feature type="binding site" evidence="4">
    <location>
        <position position="38"/>
    </location>
    <ligand>
        <name>NAD(+)</name>
        <dbReference type="ChEBI" id="CHEBI:57540"/>
    </ligand>
</feature>
<evidence type="ECO:0000259" key="6">
    <source>
        <dbReference type="Pfam" id="PF02737"/>
    </source>
</evidence>
<dbReference type="InterPro" id="IPR022694">
    <property type="entry name" value="3-OHacyl-CoA_DH"/>
</dbReference>
<dbReference type="PANTHER" id="PTHR48075">
    <property type="entry name" value="3-HYDROXYACYL-COA DEHYDROGENASE FAMILY PROTEIN"/>
    <property type="match status" value="1"/>
</dbReference>
<feature type="binding site" evidence="4">
    <location>
        <position position="303"/>
    </location>
    <ligand>
        <name>NAD(+)</name>
        <dbReference type="ChEBI" id="CHEBI:57540"/>
    </ligand>
</feature>
<accession>A0AAD4E3A6</accession>
<gene>
    <name evidence="7" type="ORF">F5891DRAFT_954741</name>
</gene>